<keyword evidence="4" id="KW-0812">Transmembrane</keyword>
<evidence type="ECO:0000256" key="10">
    <source>
        <dbReference type="PIRSR" id="PIRSR607992-1"/>
    </source>
</evidence>
<evidence type="ECO:0000256" key="2">
    <source>
        <dbReference type="ARBA" id="ARBA00007294"/>
    </source>
</evidence>
<keyword evidence="6 12" id="KW-0809">Transit peptide</keyword>
<dbReference type="Gene3D" id="1.20.1300.10">
    <property type="entry name" value="Fumarate reductase/succinate dehydrogenase, transmembrane subunit"/>
    <property type="match status" value="1"/>
</dbReference>
<organism evidence="13 14">
    <name type="scientific">Emericellopsis cladophorae</name>
    <dbReference type="NCBI Taxonomy" id="2686198"/>
    <lineage>
        <taxon>Eukaryota</taxon>
        <taxon>Fungi</taxon>
        <taxon>Dikarya</taxon>
        <taxon>Ascomycota</taxon>
        <taxon>Pezizomycotina</taxon>
        <taxon>Sordariomycetes</taxon>
        <taxon>Hypocreomycetidae</taxon>
        <taxon>Hypocreales</taxon>
        <taxon>Bionectriaceae</taxon>
        <taxon>Emericellopsis</taxon>
    </lineage>
</organism>
<dbReference type="InterPro" id="IPR034804">
    <property type="entry name" value="SQR/QFR_C/D"/>
</dbReference>
<reference evidence="13" key="1">
    <citation type="journal article" date="2021" name="J Fungi (Basel)">
        <title>Genomic and Metabolomic Analyses of the Marine Fungus Emericellopsis cladophorae: Insights into Saltwater Adaptability Mechanisms and Its Biosynthetic Potential.</title>
        <authorList>
            <person name="Goncalves M.F.M."/>
            <person name="Hilario S."/>
            <person name="Van de Peer Y."/>
            <person name="Esteves A.C."/>
            <person name="Alves A."/>
        </authorList>
    </citation>
    <scope>NUCLEOTIDE SEQUENCE</scope>
    <source>
        <strain evidence="13">MUM 19.33</strain>
    </source>
</reference>
<dbReference type="PANTHER" id="PTHR13337">
    <property type="entry name" value="SUCCINATE DEHYDROGENASE"/>
    <property type="match status" value="1"/>
</dbReference>
<evidence type="ECO:0000256" key="11">
    <source>
        <dbReference type="PIRSR" id="PIRSR607992-2"/>
    </source>
</evidence>
<dbReference type="Pfam" id="PF05328">
    <property type="entry name" value="CybS"/>
    <property type="match status" value="1"/>
</dbReference>
<dbReference type="PANTHER" id="PTHR13337:SF2">
    <property type="entry name" value="SUCCINATE DEHYDROGENASE [UBIQUINONE] CYTOCHROME B SMALL SUBUNIT, MITOCHONDRIAL"/>
    <property type="match status" value="1"/>
</dbReference>
<dbReference type="GO" id="GO:0098796">
    <property type="term" value="C:membrane protein complex"/>
    <property type="evidence" value="ECO:0007669"/>
    <property type="project" value="UniProtKB-ARBA"/>
</dbReference>
<keyword evidence="11" id="KW-0479">Metal-binding</keyword>
<dbReference type="SUPFAM" id="SSF81343">
    <property type="entry name" value="Fumarate reductase respiratory complex transmembrane subunits"/>
    <property type="match status" value="1"/>
</dbReference>
<dbReference type="GO" id="GO:0005743">
    <property type="term" value="C:mitochondrial inner membrane"/>
    <property type="evidence" value="ECO:0007669"/>
    <property type="project" value="UniProtKB-SubCell"/>
</dbReference>
<comment type="subcellular location">
    <subcellularLocation>
        <location evidence="1 12">Mitochondrion inner membrane</location>
        <topology evidence="1 12">Multi-pass membrane protein</topology>
    </subcellularLocation>
</comment>
<dbReference type="RefSeq" id="XP_051364219.1">
    <property type="nucleotide sequence ID" value="XM_051504303.1"/>
</dbReference>
<evidence type="ECO:0000256" key="7">
    <source>
        <dbReference type="ARBA" id="ARBA00022989"/>
    </source>
</evidence>
<keyword evidence="9 12" id="KW-0472">Membrane</keyword>
<feature type="binding site" evidence="10">
    <location>
        <position position="123"/>
    </location>
    <ligand>
        <name>a ubiquinone</name>
        <dbReference type="ChEBI" id="CHEBI:16389"/>
        <note>ligand shared with IP/SDHB</note>
    </ligand>
</feature>
<keyword evidence="8 12" id="KW-0496">Mitochondrion</keyword>
<dbReference type="InterPro" id="IPR007992">
    <property type="entry name" value="CybS"/>
</dbReference>
<comment type="caution">
    <text evidence="13">The sequence shown here is derived from an EMBL/GenBank/DDBJ whole genome shotgun (WGS) entry which is preliminary data.</text>
</comment>
<evidence type="ECO:0000256" key="5">
    <source>
        <dbReference type="ARBA" id="ARBA00022792"/>
    </source>
</evidence>
<dbReference type="CDD" id="cd03496">
    <property type="entry name" value="SQR_TypeC_CybS"/>
    <property type="match status" value="1"/>
</dbReference>
<proteinExistence type="inferred from homology"/>
<dbReference type="EMBL" id="JAGIXG020000008">
    <property type="protein sequence ID" value="KAI6783363.1"/>
    <property type="molecule type" value="Genomic_DNA"/>
</dbReference>
<name>A0A9P9Y518_9HYPO</name>
<sequence>MASLMRPTTLLRQTALASRSAAFARPGAVRAAAFQTSSRKSAILPAGPQVIQGGVNDPAPVPTPSAAHGSYHWAFERLIAAGLVPLTIAPFAAGSLNPTLDAIFCGTLLIHSHMGFQQVVIDYIPQKGWPKLRKGAMWLLNLATLTVGVGLYEFETNDVGITEGVKRIWTAKAGTE</sequence>
<keyword evidence="14" id="KW-1185">Reference proteome</keyword>
<reference evidence="13" key="2">
    <citation type="submission" date="2022-07" db="EMBL/GenBank/DDBJ databases">
        <authorList>
            <person name="Goncalves M.F.M."/>
            <person name="Hilario S."/>
            <person name="Van De Peer Y."/>
            <person name="Esteves A.C."/>
            <person name="Alves A."/>
        </authorList>
    </citation>
    <scope>NUCLEOTIDE SEQUENCE</scope>
    <source>
        <strain evidence="13">MUM 19.33</strain>
    </source>
</reference>
<evidence type="ECO:0000256" key="3">
    <source>
        <dbReference type="ARBA" id="ARBA00022448"/>
    </source>
</evidence>
<evidence type="ECO:0000256" key="8">
    <source>
        <dbReference type="ARBA" id="ARBA00023128"/>
    </source>
</evidence>
<evidence type="ECO:0000256" key="6">
    <source>
        <dbReference type="ARBA" id="ARBA00022946"/>
    </source>
</evidence>
<keyword evidence="7" id="KW-1133">Transmembrane helix</keyword>
<keyword evidence="3" id="KW-0813">Transport</keyword>
<feature type="binding site" description="axial binding residue" evidence="11">
    <location>
        <position position="111"/>
    </location>
    <ligand>
        <name>heme b</name>
        <dbReference type="ChEBI" id="CHEBI:60344"/>
        <note>ligand shared with SDHC</note>
    </ligand>
    <ligandPart>
        <name>Fe</name>
        <dbReference type="ChEBI" id="CHEBI:18248"/>
    </ligandPart>
</feature>
<dbReference type="GO" id="GO:0046872">
    <property type="term" value="F:metal ion binding"/>
    <property type="evidence" value="ECO:0007669"/>
    <property type="project" value="UniProtKB-KW"/>
</dbReference>
<evidence type="ECO:0000256" key="1">
    <source>
        <dbReference type="ARBA" id="ARBA00004448"/>
    </source>
</evidence>
<evidence type="ECO:0000256" key="4">
    <source>
        <dbReference type="ARBA" id="ARBA00022692"/>
    </source>
</evidence>
<comment type="similarity">
    <text evidence="2 12">Belongs to the CybS family.</text>
</comment>
<dbReference type="GO" id="GO:0020037">
    <property type="term" value="F:heme binding"/>
    <property type="evidence" value="ECO:0007669"/>
    <property type="project" value="TreeGrafter"/>
</dbReference>
<evidence type="ECO:0000256" key="9">
    <source>
        <dbReference type="ARBA" id="ARBA00023136"/>
    </source>
</evidence>
<evidence type="ECO:0000313" key="14">
    <source>
        <dbReference type="Proteomes" id="UP001055219"/>
    </source>
</evidence>
<protein>
    <recommendedName>
        <fullName evidence="12">Succinate dehydrogenase [ubiquinone] cytochrome b small subunit</fullName>
    </recommendedName>
</protein>
<keyword evidence="5 12" id="KW-0999">Mitochondrion inner membrane</keyword>
<keyword evidence="11" id="KW-0408">Iron</keyword>
<evidence type="ECO:0000256" key="12">
    <source>
        <dbReference type="RuleBase" id="RU364031"/>
    </source>
</evidence>
<accession>A0A9P9Y518</accession>
<evidence type="ECO:0000313" key="13">
    <source>
        <dbReference type="EMBL" id="KAI6783363.1"/>
    </source>
</evidence>
<dbReference type="GO" id="GO:0006121">
    <property type="term" value="P:mitochondrial electron transport, succinate to ubiquinone"/>
    <property type="evidence" value="ECO:0007669"/>
    <property type="project" value="TreeGrafter"/>
</dbReference>
<dbReference type="FunFam" id="1.20.1300.10:FF:000007">
    <property type="entry name" value="Succinate dehydrogenase [ubiquinone] cytochrome b small subunit"/>
    <property type="match status" value="1"/>
</dbReference>
<dbReference type="OrthoDB" id="18577at2759"/>
<gene>
    <name evidence="13" type="ORF">J7T54_004390</name>
</gene>
<dbReference type="GO" id="GO:0048039">
    <property type="term" value="F:ubiquinone binding"/>
    <property type="evidence" value="ECO:0007669"/>
    <property type="project" value="TreeGrafter"/>
</dbReference>
<dbReference type="AlphaFoldDB" id="A0A9P9Y518"/>
<dbReference type="GO" id="GO:0006099">
    <property type="term" value="P:tricarboxylic acid cycle"/>
    <property type="evidence" value="ECO:0007669"/>
    <property type="project" value="TreeGrafter"/>
</dbReference>
<dbReference type="GeneID" id="75830878"/>
<dbReference type="Proteomes" id="UP001055219">
    <property type="component" value="Unassembled WGS sequence"/>
</dbReference>